<dbReference type="EMBL" id="FOCI01000011">
    <property type="protein sequence ID" value="SEN19657.1"/>
    <property type="molecule type" value="Genomic_DNA"/>
</dbReference>
<dbReference type="PROSITE" id="PS51353">
    <property type="entry name" value="ARSC"/>
    <property type="match status" value="1"/>
</dbReference>
<evidence type="ECO:0000256" key="2">
    <source>
        <dbReference type="PROSITE-ProRule" id="PRU01282"/>
    </source>
</evidence>
<protein>
    <submittedName>
        <fullName evidence="3">Arsenate reductase, glutaredoxin family</fullName>
    </submittedName>
</protein>
<reference evidence="3 4" key="1">
    <citation type="submission" date="2016-10" db="EMBL/GenBank/DDBJ databases">
        <authorList>
            <person name="de Groot N.N."/>
        </authorList>
    </citation>
    <scope>NUCLEOTIDE SEQUENCE [LARGE SCALE GENOMIC DNA]</scope>
    <source>
        <strain evidence="3 4">DSM 16213</strain>
    </source>
</reference>
<accession>A0A1H8ELC1</accession>
<sequence>MRIFALKSCDTCRKAIKALRAAGRDPQIIDVRSDGLSDEDRTAILVHFGDAAINRSSTTWRALAEAEKAQPTATLLQQHPTLMKRPVIQNGEAWTIGWKADAQAAHL</sequence>
<evidence type="ECO:0000313" key="4">
    <source>
        <dbReference type="Proteomes" id="UP000199585"/>
    </source>
</evidence>
<dbReference type="Proteomes" id="UP000199585">
    <property type="component" value="Unassembled WGS sequence"/>
</dbReference>
<evidence type="ECO:0000313" key="3">
    <source>
        <dbReference type="EMBL" id="SEN19657.1"/>
    </source>
</evidence>
<evidence type="ECO:0000256" key="1">
    <source>
        <dbReference type="ARBA" id="ARBA00007198"/>
    </source>
</evidence>
<dbReference type="PANTHER" id="PTHR30041:SF8">
    <property type="entry name" value="PROTEIN YFFB"/>
    <property type="match status" value="1"/>
</dbReference>
<dbReference type="InterPro" id="IPR036249">
    <property type="entry name" value="Thioredoxin-like_sf"/>
</dbReference>
<dbReference type="STRING" id="245187.SAMN04488003_1112"/>
<dbReference type="AlphaFoldDB" id="A0A1H8ELC1"/>
<comment type="similarity">
    <text evidence="1 2">Belongs to the ArsC family.</text>
</comment>
<gene>
    <name evidence="3" type="ORF">SAMN04488003_1112</name>
</gene>
<name>A0A1H8ELC1_9RHOB</name>
<proteinExistence type="inferred from homology"/>
<dbReference type="InterPro" id="IPR006660">
    <property type="entry name" value="Arsenate_reductase-like"/>
</dbReference>
<dbReference type="PANTHER" id="PTHR30041">
    <property type="entry name" value="ARSENATE REDUCTASE"/>
    <property type="match status" value="1"/>
</dbReference>
<dbReference type="Gene3D" id="3.40.30.10">
    <property type="entry name" value="Glutaredoxin"/>
    <property type="match status" value="1"/>
</dbReference>
<dbReference type="RefSeq" id="WP_089902405.1">
    <property type="nucleotide sequence ID" value="NZ_FOCI01000011.1"/>
</dbReference>
<dbReference type="Pfam" id="PF03960">
    <property type="entry name" value="ArsC"/>
    <property type="match status" value="1"/>
</dbReference>
<dbReference type="SUPFAM" id="SSF52833">
    <property type="entry name" value="Thioredoxin-like"/>
    <property type="match status" value="1"/>
</dbReference>
<dbReference type="OrthoDB" id="9803749at2"/>
<organism evidence="3 4">
    <name type="scientific">Loktanella fryxellensis</name>
    <dbReference type="NCBI Taxonomy" id="245187"/>
    <lineage>
        <taxon>Bacteria</taxon>
        <taxon>Pseudomonadati</taxon>
        <taxon>Pseudomonadota</taxon>
        <taxon>Alphaproteobacteria</taxon>
        <taxon>Rhodobacterales</taxon>
        <taxon>Roseobacteraceae</taxon>
        <taxon>Loktanella</taxon>
    </lineage>
</organism>
<keyword evidence="4" id="KW-1185">Reference proteome</keyword>